<keyword evidence="1" id="KW-0808">Transferase</keyword>
<name>A0A4R8SC29_9MYCO</name>
<dbReference type="InterPro" id="IPR029063">
    <property type="entry name" value="SAM-dependent_MTases_sf"/>
</dbReference>
<dbReference type="InterPro" id="IPR041698">
    <property type="entry name" value="Methyltransf_25"/>
</dbReference>
<feature type="domain" description="Methyltransferase" evidence="2">
    <location>
        <begin position="47"/>
        <end position="135"/>
    </location>
</feature>
<comment type="caution">
    <text evidence="3">The sequence shown here is derived from an EMBL/GenBank/DDBJ whole genome shotgun (WGS) entry which is preliminary data.</text>
</comment>
<keyword evidence="5" id="KW-1185">Reference proteome</keyword>
<dbReference type="SUPFAM" id="SSF53335">
    <property type="entry name" value="S-adenosyl-L-methionine-dependent methyltransferases"/>
    <property type="match status" value="1"/>
</dbReference>
<dbReference type="Pfam" id="PF13649">
    <property type="entry name" value="Methyltransf_25"/>
    <property type="match status" value="1"/>
</dbReference>
<dbReference type="Proteomes" id="UP000294844">
    <property type="component" value="Unassembled WGS sequence"/>
</dbReference>
<dbReference type="EMBL" id="PECK01000008">
    <property type="protein sequence ID" value="TDZ92139.1"/>
    <property type="molecule type" value="Genomic_DNA"/>
</dbReference>
<dbReference type="RefSeq" id="WP_191986102.1">
    <property type="nucleotide sequence ID" value="NZ_PECK01000008.1"/>
</dbReference>
<organism evidence="3 6">
    <name type="scientific">Mycobacteroides salmoniphilum</name>
    <dbReference type="NCBI Taxonomy" id="404941"/>
    <lineage>
        <taxon>Bacteria</taxon>
        <taxon>Bacillati</taxon>
        <taxon>Actinomycetota</taxon>
        <taxon>Actinomycetes</taxon>
        <taxon>Mycobacteriales</taxon>
        <taxon>Mycobacteriaceae</taxon>
        <taxon>Mycobacteroides</taxon>
    </lineage>
</organism>
<reference evidence="5 6" key="1">
    <citation type="journal article" date="2019" name="Sci. Rep.">
        <title>Extended insight into the Mycobacterium chelonae-abscessus complex through whole genome sequencing of Mycobacterium salmoniphilum outbreak and Mycobacterium salmoniphilum-like strains.</title>
        <authorList>
            <person name="Behra P.R.K."/>
            <person name="Das S."/>
            <person name="Pettersson B.M.F."/>
            <person name="Shirreff L."/>
            <person name="DuCote T."/>
            <person name="Jacobsson K.G."/>
            <person name="Ennis D.G."/>
            <person name="Kirsebom L.A."/>
        </authorList>
    </citation>
    <scope>NUCLEOTIDE SEQUENCE [LARGE SCALE GENOMIC DNA]</scope>
    <source>
        <strain evidence="4 5">CCUG 60883</strain>
        <strain evidence="3 6">CCUG 60885</strain>
    </source>
</reference>
<dbReference type="Gene3D" id="3.40.50.150">
    <property type="entry name" value="Vaccinia Virus protein VP39"/>
    <property type="match status" value="1"/>
</dbReference>
<dbReference type="Proteomes" id="UP000295685">
    <property type="component" value="Unassembled WGS sequence"/>
</dbReference>
<proteinExistence type="predicted"/>
<dbReference type="AlphaFoldDB" id="A0A4R8SC29"/>
<evidence type="ECO:0000313" key="6">
    <source>
        <dbReference type="Proteomes" id="UP000295685"/>
    </source>
</evidence>
<evidence type="ECO:0000313" key="3">
    <source>
        <dbReference type="EMBL" id="TDZ92139.1"/>
    </source>
</evidence>
<dbReference type="CDD" id="cd02440">
    <property type="entry name" value="AdoMet_MTases"/>
    <property type="match status" value="1"/>
</dbReference>
<evidence type="ECO:0000313" key="5">
    <source>
        <dbReference type="Proteomes" id="UP000294844"/>
    </source>
</evidence>
<dbReference type="GO" id="GO:0016740">
    <property type="term" value="F:transferase activity"/>
    <property type="evidence" value="ECO:0007669"/>
    <property type="project" value="UniProtKB-KW"/>
</dbReference>
<protein>
    <recommendedName>
        <fullName evidence="2">Methyltransferase domain-containing protein</fullName>
    </recommendedName>
</protein>
<evidence type="ECO:0000256" key="1">
    <source>
        <dbReference type="ARBA" id="ARBA00022679"/>
    </source>
</evidence>
<dbReference type="EMBL" id="PECM01000005">
    <property type="protein sequence ID" value="TEA07368.1"/>
    <property type="molecule type" value="Genomic_DNA"/>
</dbReference>
<sequence length="189" mass="21423">MLSERDHWLSITDEPQWQRNHIADPNISLKETLEAITNPFPESPKRILEIGCGYGRLTREIGRRYIEAQVFGQDISTSVLDAASEYDPGTSFFTGSLYSLSGIDAVYSVAVFQHLPDTDKRRYIVEAAGVMNLGGVLRVQFIEGDRDNFNDHWVDAEQMVSWCDEAGFTNIQLDRGLAHPQWTWLTAVK</sequence>
<gene>
    <name evidence="4" type="ORF">CCUG60883_01401</name>
    <name evidence="3" type="ORF">CCUG60885_04253</name>
</gene>
<evidence type="ECO:0000259" key="2">
    <source>
        <dbReference type="Pfam" id="PF13649"/>
    </source>
</evidence>
<evidence type="ECO:0000313" key="4">
    <source>
        <dbReference type="EMBL" id="TEA07368.1"/>
    </source>
</evidence>
<dbReference type="PANTHER" id="PTHR43861">
    <property type="entry name" value="TRANS-ACONITATE 2-METHYLTRANSFERASE-RELATED"/>
    <property type="match status" value="1"/>
</dbReference>
<accession>A0A4R8SC29</accession>